<reference evidence="1 2" key="1">
    <citation type="submission" date="2019-12" db="EMBL/GenBank/DDBJ databases">
        <authorList>
            <person name="Li M."/>
        </authorList>
    </citation>
    <scope>NUCLEOTIDE SEQUENCE [LARGE SCALE GENOMIC DNA]</scope>
    <source>
        <strain evidence="1 2">GBMRC 2024</strain>
    </source>
</reference>
<protein>
    <submittedName>
        <fullName evidence="1">Uncharacterized protein</fullName>
    </submittedName>
</protein>
<gene>
    <name evidence="1" type="ORF">GR170_25385</name>
</gene>
<keyword evidence="2" id="KW-1185">Reference proteome</keyword>
<feature type="non-terminal residue" evidence="1">
    <location>
        <position position="1"/>
    </location>
</feature>
<evidence type="ECO:0000313" key="1">
    <source>
        <dbReference type="EMBL" id="MXN21165.1"/>
    </source>
</evidence>
<name>A0A6L7GAT2_9RHOB</name>
<comment type="caution">
    <text evidence="1">The sequence shown here is derived from an EMBL/GenBank/DDBJ whole genome shotgun (WGS) entry which is preliminary data.</text>
</comment>
<sequence length="168" mass="19260">MGFRFPKGTAPEEGQKRLDRIADELGYLDEANLVRLRESLRDKGEGSARRFWPAHATFVAYAQLAQPRPLHELPGIASWFASVAGQEALAAGRLVAEYRFWLRHHRPPMNDVERRRLAEQSRDAADRLARLRDKQGRGWRLDAADLAWLDAHQRDDARARTLIPETRA</sequence>
<evidence type="ECO:0000313" key="2">
    <source>
        <dbReference type="Proteomes" id="UP000477911"/>
    </source>
</evidence>
<accession>A0A6L7GAT2</accession>
<proteinExistence type="predicted"/>
<dbReference type="AlphaFoldDB" id="A0A6L7GAT2"/>
<dbReference type="EMBL" id="WUMU01000050">
    <property type="protein sequence ID" value="MXN21165.1"/>
    <property type="molecule type" value="Genomic_DNA"/>
</dbReference>
<dbReference type="RefSeq" id="WP_160897276.1">
    <property type="nucleotide sequence ID" value="NZ_WUMU01000050.1"/>
</dbReference>
<organism evidence="1 2">
    <name type="scientific">Pseudooceanicola albus</name>
    <dbReference type="NCBI Taxonomy" id="2692189"/>
    <lineage>
        <taxon>Bacteria</taxon>
        <taxon>Pseudomonadati</taxon>
        <taxon>Pseudomonadota</taxon>
        <taxon>Alphaproteobacteria</taxon>
        <taxon>Rhodobacterales</taxon>
        <taxon>Paracoccaceae</taxon>
        <taxon>Pseudooceanicola</taxon>
    </lineage>
</organism>
<dbReference type="Proteomes" id="UP000477911">
    <property type="component" value="Unassembled WGS sequence"/>
</dbReference>